<dbReference type="OrthoDB" id="1738613at2759"/>
<gene>
    <name evidence="2" type="ORF">Taro_033866</name>
</gene>
<comment type="caution">
    <text evidence="2">The sequence shown here is derived from an EMBL/GenBank/DDBJ whole genome shotgun (WGS) entry which is preliminary data.</text>
</comment>
<feature type="compositionally biased region" description="Low complexity" evidence="1">
    <location>
        <begin position="112"/>
        <end position="121"/>
    </location>
</feature>
<evidence type="ECO:0000256" key="1">
    <source>
        <dbReference type="SAM" id="MobiDB-lite"/>
    </source>
</evidence>
<dbReference type="EMBL" id="NMUH01002623">
    <property type="protein sequence ID" value="MQM01117.1"/>
    <property type="molecule type" value="Genomic_DNA"/>
</dbReference>
<feature type="region of interest" description="Disordered" evidence="1">
    <location>
        <begin position="243"/>
        <end position="284"/>
    </location>
</feature>
<dbReference type="Proteomes" id="UP000652761">
    <property type="component" value="Unassembled WGS sequence"/>
</dbReference>
<keyword evidence="3" id="KW-1185">Reference proteome</keyword>
<evidence type="ECO:0000313" key="2">
    <source>
        <dbReference type="EMBL" id="MQM01117.1"/>
    </source>
</evidence>
<feature type="region of interest" description="Disordered" evidence="1">
    <location>
        <begin position="78"/>
        <end position="211"/>
    </location>
</feature>
<feature type="non-terminal residue" evidence="2">
    <location>
        <position position="1"/>
    </location>
</feature>
<feature type="compositionally biased region" description="Low complexity" evidence="1">
    <location>
        <begin position="178"/>
        <end position="198"/>
    </location>
</feature>
<sequence>EARVDQGEGFPDPSLLWRSTKNPEEWCFGDFLGLPKESFNDTFDPFGDKNLTSSPLAAKISSQWPVIFPSISFNAMASRGRRGGAPACEDEPRREERAEQQDPVLQGPAHTQAALQAQLEAQEGEMEQYLEEKKASQKRPATTFQRQDKKKVVYQTQQRSVAVGSTQRPQDQGLSEISAGSPARSASPSSGSSSSASYRKTRKASSPSSSAFVAQLSLRSSILDEVIEQHKADPRLLELVGKAGIARDEDDPEIPGASKPSHWGDAPNGYQAIPSPLRASSGDPLQLEARVDQGEGFPDPSLLWRSTKNPEEWCFGDFLGLPKESFNDTFDPFGGFVRGKQELDVKSSCRQDLQSAASDLAVHILKRPDTTVKFFSAEQ</sequence>
<reference evidence="2" key="1">
    <citation type="submission" date="2017-07" db="EMBL/GenBank/DDBJ databases">
        <title>Taro Niue Genome Assembly and Annotation.</title>
        <authorList>
            <person name="Atibalentja N."/>
            <person name="Keating K."/>
            <person name="Fields C.J."/>
        </authorList>
    </citation>
    <scope>NUCLEOTIDE SEQUENCE</scope>
    <source>
        <strain evidence="2">Niue_2</strain>
        <tissue evidence="2">Leaf</tissue>
    </source>
</reference>
<proteinExistence type="predicted"/>
<accession>A0A843W1A0</accession>
<name>A0A843W1A0_COLES</name>
<evidence type="ECO:0000313" key="3">
    <source>
        <dbReference type="Proteomes" id="UP000652761"/>
    </source>
</evidence>
<dbReference type="AlphaFoldDB" id="A0A843W1A0"/>
<organism evidence="2 3">
    <name type="scientific">Colocasia esculenta</name>
    <name type="common">Wild taro</name>
    <name type="synonym">Arum esculentum</name>
    <dbReference type="NCBI Taxonomy" id="4460"/>
    <lineage>
        <taxon>Eukaryota</taxon>
        <taxon>Viridiplantae</taxon>
        <taxon>Streptophyta</taxon>
        <taxon>Embryophyta</taxon>
        <taxon>Tracheophyta</taxon>
        <taxon>Spermatophyta</taxon>
        <taxon>Magnoliopsida</taxon>
        <taxon>Liliopsida</taxon>
        <taxon>Araceae</taxon>
        <taxon>Aroideae</taxon>
        <taxon>Colocasieae</taxon>
        <taxon>Colocasia</taxon>
    </lineage>
</organism>
<feature type="compositionally biased region" description="Polar residues" evidence="1">
    <location>
        <begin position="154"/>
        <end position="175"/>
    </location>
</feature>
<feature type="compositionally biased region" description="Basic and acidic residues" evidence="1">
    <location>
        <begin position="90"/>
        <end position="100"/>
    </location>
</feature>
<protein>
    <submittedName>
        <fullName evidence="2">Uncharacterized protein</fullName>
    </submittedName>
</protein>